<evidence type="ECO:0000256" key="5">
    <source>
        <dbReference type="PIRSR" id="PIRSR000524-1"/>
    </source>
</evidence>
<dbReference type="Gene3D" id="3.90.1150.10">
    <property type="entry name" value="Aspartate Aminotransferase, domain 1"/>
    <property type="match status" value="1"/>
</dbReference>
<dbReference type="EMBL" id="CP000815">
    <property type="protein sequence ID" value="ACB42865.1"/>
    <property type="molecule type" value="Genomic_DNA"/>
</dbReference>
<evidence type="ECO:0000313" key="10">
    <source>
        <dbReference type="EMBL" id="ACB42865.1"/>
    </source>
</evidence>
<dbReference type="PIRSF" id="PIRSF000524">
    <property type="entry name" value="SPT"/>
    <property type="match status" value="1"/>
</dbReference>
<evidence type="ECO:0000256" key="8">
    <source>
        <dbReference type="RuleBase" id="RU004504"/>
    </source>
</evidence>
<proteinExistence type="inferred from homology"/>
<evidence type="ECO:0000256" key="7">
    <source>
        <dbReference type="RuleBase" id="RU004075"/>
    </source>
</evidence>
<comment type="similarity">
    <text evidence="2 7">Belongs to the class-V pyridoxal-phosphate-dependent aminotransferase family.</text>
</comment>
<comment type="cofactor">
    <cofactor evidence="1 6 8">
        <name>pyridoxal 5'-phosphate</name>
        <dbReference type="ChEBI" id="CHEBI:597326"/>
    </cofactor>
</comment>
<dbReference type="SUPFAM" id="SSF53383">
    <property type="entry name" value="PLP-dependent transferases"/>
    <property type="match status" value="1"/>
</dbReference>
<reference evidence="10" key="2">
    <citation type="journal article" date="2008" name="Curr. Biol.">
        <title>Chromatophore genome sequence of Paulinella sheds light on acquisition of photosynthesis by eukaryotes.</title>
        <authorList>
            <person name="Nowack E.C.M."/>
            <person name="Melkonian M."/>
            <person name="Gloeckner G."/>
        </authorList>
    </citation>
    <scope>NUCLEOTIDE SEQUENCE [LARGE SCALE GENOMIC DNA]</scope>
</reference>
<dbReference type="InterPro" id="IPR000192">
    <property type="entry name" value="Aminotrans_V_dom"/>
</dbReference>
<geneLocation type="organellar chromatophore" evidence="10"/>
<dbReference type="InterPro" id="IPR015422">
    <property type="entry name" value="PyrdxlP-dep_Trfase_small"/>
</dbReference>
<dbReference type="PANTHER" id="PTHR21152:SF40">
    <property type="entry name" value="ALANINE--GLYOXYLATE AMINOTRANSFERASE"/>
    <property type="match status" value="1"/>
</dbReference>
<dbReference type="PANTHER" id="PTHR21152">
    <property type="entry name" value="AMINOTRANSFERASE CLASS V"/>
    <property type="match status" value="1"/>
</dbReference>
<dbReference type="InterPro" id="IPR024169">
    <property type="entry name" value="SP_NH2Trfase/AEP_transaminase"/>
</dbReference>
<feature type="modified residue" description="N6-(pyridoxal phosphate)lysine" evidence="6">
    <location>
        <position position="194"/>
    </location>
</feature>
<feature type="domain" description="Aminotransferase class V" evidence="9">
    <location>
        <begin position="12"/>
        <end position="328"/>
    </location>
</feature>
<evidence type="ECO:0000259" key="9">
    <source>
        <dbReference type="Pfam" id="PF00266"/>
    </source>
</evidence>
<organism evidence="10">
    <name type="scientific">Paulinella chromatophora</name>
    <dbReference type="NCBI Taxonomy" id="39717"/>
    <lineage>
        <taxon>Eukaryota</taxon>
        <taxon>Sar</taxon>
        <taxon>Rhizaria</taxon>
        <taxon>Cercozoa</taxon>
        <taxon>Imbricatea</taxon>
        <taxon>Silicofilosea</taxon>
        <taxon>Euglyphida</taxon>
        <taxon>Paulinellidae</taxon>
        <taxon>Paulinella</taxon>
    </lineage>
</organism>
<evidence type="ECO:0000256" key="1">
    <source>
        <dbReference type="ARBA" id="ARBA00001933"/>
    </source>
</evidence>
<dbReference type="GO" id="GO:0008453">
    <property type="term" value="F:alanine-glyoxylate transaminase activity"/>
    <property type="evidence" value="ECO:0007669"/>
    <property type="project" value="UniProtKB-EC"/>
</dbReference>
<evidence type="ECO:0000256" key="4">
    <source>
        <dbReference type="ARBA" id="ARBA00022898"/>
    </source>
</evidence>
<dbReference type="Gene3D" id="3.40.640.10">
    <property type="entry name" value="Type I PLP-dependent aspartate aminotransferase-like (Major domain)"/>
    <property type="match status" value="1"/>
</dbReference>
<keyword evidence="10" id="KW-0934">Plastid</keyword>
<protein>
    <recommendedName>
        <fullName evidence="3">alanine--glyoxylate transaminase</fullName>
        <ecNumber evidence="3">2.6.1.44</ecNumber>
    </recommendedName>
</protein>
<dbReference type="GO" id="GO:0005777">
    <property type="term" value="C:peroxisome"/>
    <property type="evidence" value="ECO:0007669"/>
    <property type="project" value="TreeGrafter"/>
</dbReference>
<dbReference type="GO" id="GO:0019265">
    <property type="term" value="P:glycine biosynthetic process, by transamination of glyoxylate"/>
    <property type="evidence" value="ECO:0007669"/>
    <property type="project" value="TreeGrafter"/>
</dbReference>
<gene>
    <name evidence="10" type="ordered locus">PCC_0426</name>
</gene>
<evidence type="ECO:0000256" key="2">
    <source>
        <dbReference type="ARBA" id="ARBA00009236"/>
    </source>
</evidence>
<dbReference type="Pfam" id="PF00266">
    <property type="entry name" value="Aminotran_5"/>
    <property type="match status" value="1"/>
</dbReference>
<dbReference type="EC" id="2.6.1.44" evidence="3"/>
<keyword evidence="4 6" id="KW-0663">Pyridoxal phosphate</keyword>
<evidence type="ECO:0000256" key="6">
    <source>
        <dbReference type="PIRSR" id="PIRSR000524-50"/>
    </source>
</evidence>
<dbReference type="FunFam" id="3.40.640.10:FF:000054">
    <property type="entry name" value="Serine--glyoxylate aminotransferase"/>
    <property type="match status" value="1"/>
</dbReference>
<dbReference type="RefSeq" id="YP_002049075.1">
    <property type="nucleotide sequence ID" value="NC_011087.1"/>
</dbReference>
<dbReference type="PROSITE" id="PS00595">
    <property type="entry name" value="AA_TRANSFER_CLASS_5"/>
    <property type="match status" value="1"/>
</dbReference>
<name>B1X4J6_PAUCH</name>
<dbReference type="GO" id="GO:0004760">
    <property type="term" value="F:L-serine-pyruvate transaminase activity"/>
    <property type="evidence" value="ECO:0007669"/>
    <property type="project" value="TreeGrafter"/>
</dbReference>
<dbReference type="InterPro" id="IPR015424">
    <property type="entry name" value="PyrdxlP-dep_Trfase"/>
</dbReference>
<reference evidence="10" key="1">
    <citation type="submission" date="2007-08" db="EMBL/GenBank/DDBJ databases">
        <authorList>
            <person name="Gloeckner G."/>
            <person name="Nowack E."/>
            <person name="Melkonian M."/>
        </authorList>
    </citation>
    <scope>NUCLEOTIDE SEQUENCE</scope>
</reference>
<dbReference type="InterPro" id="IPR020578">
    <property type="entry name" value="Aminotrans_V_PyrdxlP_BS"/>
</dbReference>
<dbReference type="GeneID" id="6481909"/>
<dbReference type="AlphaFoldDB" id="B1X4J6"/>
<feature type="binding site" evidence="5">
    <location>
        <position position="337"/>
    </location>
    <ligand>
        <name>substrate</name>
    </ligand>
</feature>
<dbReference type="InterPro" id="IPR015421">
    <property type="entry name" value="PyrdxlP-dep_Trfase_major"/>
</dbReference>
<accession>B1X4J6</accession>
<evidence type="ECO:0000256" key="3">
    <source>
        <dbReference type="ARBA" id="ARBA00013049"/>
    </source>
</evidence>
<sequence length="382" mass="41978">MQDKLSLMIPGPTPVPETVLRAISRHTISHRSYEFETIFNRINKKLQWLHQTQSNVISITGSGTAAIEAGIINTLKSGDKVLCGDNGKFGERWVEVAHIYNLDIEVIRSPWGKALDPEAFRIALENDTTKLIKAVILTHSETSTGIINDLSSINHYIKSHGVALSIVDCVTSVGVCDIPIDTWGIDVVCSGSQKGYMMPPGLAFIAMSKNASEAQKRSDLPKFYLDLKYYQKTAIKNSNPFTPAVNLYFALDAALEMMHTEGLESIFKRHKRHSKAIQLAIKTMGLSLYAEEGHESPAVTTVAPIYVDAELVRTIIKERFNILLAGGQGQLNGKVFRIGHLGFICDRDIIATIAALEVTLKTMHPDRIHIGQAVAAAMSALV</sequence>